<dbReference type="GO" id="GO:0016757">
    <property type="term" value="F:glycosyltransferase activity"/>
    <property type="evidence" value="ECO:0007669"/>
    <property type="project" value="UniProtKB-KW"/>
</dbReference>
<dbReference type="GO" id="GO:0046872">
    <property type="term" value="F:metal ion binding"/>
    <property type="evidence" value="ECO:0007669"/>
    <property type="project" value="UniProtKB-KW"/>
</dbReference>
<dbReference type="CDD" id="cd04194">
    <property type="entry name" value="GT8_A4GalT_like"/>
    <property type="match status" value="1"/>
</dbReference>
<dbReference type="eggNOG" id="COG1442">
    <property type="taxonomic scope" value="Bacteria"/>
</dbReference>
<dbReference type="OrthoDB" id="5672604at2"/>
<dbReference type="Proteomes" id="UP000016566">
    <property type="component" value="Unassembled WGS sequence"/>
</dbReference>
<gene>
    <name evidence="4" type="ORF">MBELCI_0756</name>
</gene>
<protein>
    <submittedName>
        <fullName evidence="4">General stress protein</fullName>
    </submittedName>
</protein>
<evidence type="ECO:0000313" key="5">
    <source>
        <dbReference type="Proteomes" id="UP000016566"/>
    </source>
</evidence>
<accession>U3AAI6</accession>
<comment type="caution">
    <text evidence="4">The sequence shown here is derived from an EMBL/GenBank/DDBJ whole genome shotgun (WGS) entry which is preliminary data.</text>
</comment>
<dbReference type="EMBL" id="BATB01000006">
    <property type="protein sequence ID" value="GAD54704.1"/>
    <property type="molecule type" value="Genomic_DNA"/>
</dbReference>
<evidence type="ECO:0000256" key="1">
    <source>
        <dbReference type="ARBA" id="ARBA00022676"/>
    </source>
</evidence>
<dbReference type="PANTHER" id="PTHR13778">
    <property type="entry name" value="GLYCOSYLTRANSFERASE 8 DOMAIN-CONTAINING PROTEIN"/>
    <property type="match status" value="1"/>
</dbReference>
<keyword evidence="3" id="KW-0479">Metal-binding</keyword>
<dbReference type="Gene3D" id="3.90.550.10">
    <property type="entry name" value="Spore Coat Polysaccharide Biosynthesis Protein SpsA, Chain A"/>
    <property type="match status" value="1"/>
</dbReference>
<name>U3AAI6_9RHOB</name>
<proteinExistence type="predicted"/>
<evidence type="ECO:0000256" key="3">
    <source>
        <dbReference type="ARBA" id="ARBA00022723"/>
    </source>
</evidence>
<reference evidence="4" key="1">
    <citation type="journal article" date="2013" name="Genome Announc.">
        <title>Draft Genome Sequence of Loktanella cinnabarina LL-001T, Isolated from Deep-Sea Floor Sediment.</title>
        <authorList>
            <person name="Nishi S."/>
            <person name="Tsubouchi T."/>
            <person name="Takaki Y."/>
            <person name="Koyanagi R."/>
            <person name="Satoh N."/>
            <person name="Maruyama T."/>
            <person name="Hatada Y."/>
        </authorList>
    </citation>
    <scope>NUCLEOTIDE SEQUENCE [LARGE SCALE GENOMIC DNA]</scope>
    <source>
        <strain evidence="4">LL-001</strain>
    </source>
</reference>
<dbReference type="InterPro" id="IPR002495">
    <property type="entry name" value="Glyco_trans_8"/>
</dbReference>
<evidence type="ECO:0000313" key="4">
    <source>
        <dbReference type="EMBL" id="GAD54704.1"/>
    </source>
</evidence>
<keyword evidence="5" id="KW-1185">Reference proteome</keyword>
<dbReference type="AlphaFoldDB" id="U3AAI6"/>
<dbReference type="SUPFAM" id="SSF53448">
    <property type="entry name" value="Nucleotide-diphospho-sugar transferases"/>
    <property type="match status" value="1"/>
</dbReference>
<keyword evidence="2" id="KW-0808">Transferase</keyword>
<dbReference type="RefSeq" id="WP_021692812.1">
    <property type="nucleotide sequence ID" value="NZ_BATB01000006.1"/>
</dbReference>
<dbReference type="PANTHER" id="PTHR13778:SF47">
    <property type="entry name" value="LIPOPOLYSACCHARIDE 1,3-GALACTOSYLTRANSFERASE"/>
    <property type="match status" value="1"/>
</dbReference>
<organism evidence="4 5">
    <name type="scientific">Limimaricola cinnabarinus LL-001</name>
    <dbReference type="NCBI Taxonomy" id="1337093"/>
    <lineage>
        <taxon>Bacteria</taxon>
        <taxon>Pseudomonadati</taxon>
        <taxon>Pseudomonadota</taxon>
        <taxon>Alphaproteobacteria</taxon>
        <taxon>Rhodobacterales</taxon>
        <taxon>Paracoccaceae</taxon>
        <taxon>Limimaricola</taxon>
    </lineage>
</organism>
<sequence>MRVSVESDRPARHRHAVVFCCDDNYLPYAAFAAAQLAALAPERDFDIVICADTPLDLPATLDLRRCAIDAGGMFDGFGLDARRTVSTYLRLAVPEALAPDYDRILYLDSDVFLRGGDFGALLRVNLHGRPAAAVRDNQQWRSPGRHPADLRALGLSNGAYFNAGVMLIDVKAWRESGMLDRALSFGARHAGRMQHKDQTLLNAVLQGSWAEMSPVWNWQYTRASRLFEAMLETHVVHFIGPAKPWADPQDRLPPQFAAALAQFMERHFPNRTAPVPGAGPMAVPGGARALAWAHFRGAGRTERYFARFANDLTVLT</sequence>
<keyword evidence="1" id="KW-0328">Glycosyltransferase</keyword>
<dbReference type="InterPro" id="IPR050748">
    <property type="entry name" value="Glycosyltrans_8_dom-fam"/>
</dbReference>
<dbReference type="Pfam" id="PF01501">
    <property type="entry name" value="Glyco_transf_8"/>
    <property type="match status" value="1"/>
</dbReference>
<dbReference type="STRING" id="1337093.MBELCI_0756"/>
<dbReference type="InterPro" id="IPR029044">
    <property type="entry name" value="Nucleotide-diphossugar_trans"/>
</dbReference>
<evidence type="ECO:0000256" key="2">
    <source>
        <dbReference type="ARBA" id="ARBA00022679"/>
    </source>
</evidence>